<protein>
    <recommendedName>
        <fullName evidence="1">ABM domain-containing protein</fullName>
    </recommendedName>
</protein>
<evidence type="ECO:0000313" key="2">
    <source>
        <dbReference type="EMBL" id="TJZ87051.1"/>
    </source>
</evidence>
<proteinExistence type="predicted"/>
<dbReference type="RefSeq" id="WP_136855107.1">
    <property type="nucleotide sequence ID" value="NZ_SUNH01000004.1"/>
</dbReference>
<keyword evidence="3" id="KW-1185">Reference proteome</keyword>
<evidence type="ECO:0000259" key="1">
    <source>
        <dbReference type="Pfam" id="PF03992"/>
    </source>
</evidence>
<dbReference type="SUPFAM" id="SSF54909">
    <property type="entry name" value="Dimeric alpha+beta barrel"/>
    <property type="match status" value="1"/>
</dbReference>
<dbReference type="Gene3D" id="3.30.70.100">
    <property type="match status" value="1"/>
</dbReference>
<dbReference type="OrthoDB" id="9797178at2"/>
<dbReference type="Proteomes" id="UP000306223">
    <property type="component" value="Unassembled WGS sequence"/>
</dbReference>
<dbReference type="EMBL" id="SUNH01000004">
    <property type="protein sequence ID" value="TJZ87051.1"/>
    <property type="molecule type" value="Genomic_DNA"/>
</dbReference>
<dbReference type="Pfam" id="PF03992">
    <property type="entry name" value="ABM"/>
    <property type="match status" value="1"/>
</dbReference>
<gene>
    <name evidence="2" type="ORF">FA740_02015</name>
</gene>
<comment type="caution">
    <text evidence="2">The sequence shown here is derived from an EMBL/GenBank/DDBJ whole genome shotgun (WGS) entry which is preliminary data.</text>
</comment>
<name>A0A4U0QXJ9_9RHOB</name>
<reference evidence="2 3" key="1">
    <citation type="submission" date="2019-04" db="EMBL/GenBank/DDBJ databases">
        <authorList>
            <person name="Li J."/>
        </authorList>
    </citation>
    <scope>NUCLEOTIDE SEQUENCE [LARGE SCALE GENOMIC DNA]</scope>
    <source>
        <strain evidence="2 3">CCTCC AB2016182</strain>
    </source>
</reference>
<dbReference type="InterPro" id="IPR007138">
    <property type="entry name" value="ABM_dom"/>
</dbReference>
<accession>A0A4U0QXJ9</accession>
<sequence length="183" mass="19106">MDCACGHHHAPTADPSGTPLAMANPPIALHGRLICADMAQLMTALELLPDHVAASRAEPGCLRFDIAQSDDPMVWTLSEVFADSAAFAAHQARTAASPWGKRSQALTRDFHRHEAQPRIRPATQADAASLSALLPAGTTPLPALIAHVEGVAVAHLSPSGVATIHPALQNRGIAEALQDHAAP</sequence>
<dbReference type="AlphaFoldDB" id="A0A4U0QXJ9"/>
<organism evidence="2 3">
    <name type="scientific">Paracoccus hibiscisoli</name>
    <dbReference type="NCBI Taxonomy" id="2023261"/>
    <lineage>
        <taxon>Bacteria</taxon>
        <taxon>Pseudomonadati</taxon>
        <taxon>Pseudomonadota</taxon>
        <taxon>Alphaproteobacteria</taxon>
        <taxon>Rhodobacterales</taxon>
        <taxon>Paracoccaceae</taxon>
        <taxon>Paracoccus</taxon>
    </lineage>
</organism>
<evidence type="ECO:0000313" key="3">
    <source>
        <dbReference type="Proteomes" id="UP000306223"/>
    </source>
</evidence>
<feature type="domain" description="ABM" evidence="1">
    <location>
        <begin position="45"/>
        <end position="94"/>
    </location>
</feature>
<dbReference type="InterPro" id="IPR011008">
    <property type="entry name" value="Dimeric_a/b-barrel"/>
</dbReference>